<comment type="caution">
    <text evidence="2">The sequence shown here is derived from an EMBL/GenBank/DDBJ whole genome shotgun (WGS) entry which is preliminary data.</text>
</comment>
<dbReference type="SUPFAM" id="SSF55729">
    <property type="entry name" value="Acyl-CoA N-acyltransferases (Nat)"/>
    <property type="match status" value="1"/>
</dbReference>
<reference evidence="2 3" key="1">
    <citation type="submission" date="2021-12" db="EMBL/GenBank/DDBJ databases">
        <title>Genome sequencing of bacteria with rrn-lacking chromosome and rrn-plasmid.</title>
        <authorList>
            <person name="Anda M."/>
            <person name="Iwasaki W."/>
        </authorList>
    </citation>
    <scope>NUCLEOTIDE SEQUENCE [LARGE SCALE GENOMIC DNA]</scope>
    <source>
        <strain evidence="2 3">NBRC 15940</strain>
    </source>
</reference>
<keyword evidence="3" id="KW-1185">Reference proteome</keyword>
<evidence type="ECO:0000313" key="2">
    <source>
        <dbReference type="EMBL" id="GJM63183.1"/>
    </source>
</evidence>
<dbReference type="PROSITE" id="PS51186">
    <property type="entry name" value="GNAT"/>
    <property type="match status" value="1"/>
</dbReference>
<name>A0AAN4W227_9BACT</name>
<proteinExistence type="predicted"/>
<accession>A0AAN4W227</accession>
<dbReference type="RefSeq" id="WP_338238386.1">
    <property type="nucleotide sequence ID" value="NZ_BQKE01000002.1"/>
</dbReference>
<dbReference type="GO" id="GO:0016747">
    <property type="term" value="F:acyltransferase activity, transferring groups other than amino-acyl groups"/>
    <property type="evidence" value="ECO:0007669"/>
    <property type="project" value="InterPro"/>
</dbReference>
<dbReference type="EMBL" id="BQKE01000002">
    <property type="protein sequence ID" value="GJM63183.1"/>
    <property type="molecule type" value="Genomic_DNA"/>
</dbReference>
<dbReference type="AlphaFoldDB" id="A0AAN4W227"/>
<dbReference type="Proteomes" id="UP001310022">
    <property type="component" value="Unassembled WGS sequence"/>
</dbReference>
<protein>
    <submittedName>
        <fullName evidence="2">N-acetyltransferase</fullName>
    </submittedName>
</protein>
<dbReference type="Pfam" id="PF13673">
    <property type="entry name" value="Acetyltransf_10"/>
    <property type="match status" value="1"/>
</dbReference>
<organism evidence="2 3">
    <name type="scientific">Persicobacter diffluens</name>
    <dbReference type="NCBI Taxonomy" id="981"/>
    <lineage>
        <taxon>Bacteria</taxon>
        <taxon>Pseudomonadati</taxon>
        <taxon>Bacteroidota</taxon>
        <taxon>Cytophagia</taxon>
        <taxon>Cytophagales</taxon>
        <taxon>Persicobacteraceae</taxon>
        <taxon>Persicobacter</taxon>
    </lineage>
</organism>
<feature type="domain" description="N-acetyltransferase" evidence="1">
    <location>
        <begin position="2"/>
        <end position="139"/>
    </location>
</feature>
<evidence type="ECO:0000259" key="1">
    <source>
        <dbReference type="PROSITE" id="PS51186"/>
    </source>
</evidence>
<sequence length="139" mass="16709">MMEKRKIEQIHPVLCHRIRQQVMWPDQPLSFVQLDQDEEGIHHGYYTEDKLVGVLSWFFEDGKAQFRKFAVLPEFQSKGIGTELLTYGLDEMRRLSVKQVWCNARIEKSDFYTRFGLERTTERFQRKGKEYVIMRMNLT</sequence>
<gene>
    <name evidence="2" type="ORF">PEDI_37350</name>
</gene>
<dbReference type="CDD" id="cd04301">
    <property type="entry name" value="NAT_SF"/>
    <property type="match status" value="1"/>
</dbReference>
<dbReference type="InterPro" id="IPR016181">
    <property type="entry name" value="Acyl_CoA_acyltransferase"/>
</dbReference>
<dbReference type="Gene3D" id="3.40.630.30">
    <property type="match status" value="1"/>
</dbReference>
<dbReference type="InterPro" id="IPR000182">
    <property type="entry name" value="GNAT_dom"/>
</dbReference>
<evidence type="ECO:0000313" key="3">
    <source>
        <dbReference type="Proteomes" id="UP001310022"/>
    </source>
</evidence>